<dbReference type="Proteomes" id="UP001372338">
    <property type="component" value="Unassembled WGS sequence"/>
</dbReference>
<sequence length="79" mass="8515">MRLVLAVNDDGGLRREGRRSLAAVGRGAGWGRDGRSGGGGVGWRREGRSGLGRMLFLAETHLPTFQVATNDTILDTRHI</sequence>
<evidence type="ECO:0000313" key="1">
    <source>
        <dbReference type="EMBL" id="KAK7268098.1"/>
    </source>
</evidence>
<gene>
    <name evidence="1" type="ORF">RIF29_20785</name>
</gene>
<comment type="caution">
    <text evidence="1">The sequence shown here is derived from an EMBL/GenBank/DDBJ whole genome shotgun (WGS) entry which is preliminary data.</text>
</comment>
<evidence type="ECO:0000313" key="2">
    <source>
        <dbReference type="Proteomes" id="UP001372338"/>
    </source>
</evidence>
<proteinExistence type="predicted"/>
<protein>
    <submittedName>
        <fullName evidence="1">Uncharacterized protein</fullName>
    </submittedName>
</protein>
<dbReference type="AlphaFoldDB" id="A0AAN9FAB9"/>
<name>A0AAN9FAB9_CROPI</name>
<organism evidence="1 2">
    <name type="scientific">Crotalaria pallida</name>
    <name type="common">Smooth rattlebox</name>
    <name type="synonym">Crotalaria striata</name>
    <dbReference type="NCBI Taxonomy" id="3830"/>
    <lineage>
        <taxon>Eukaryota</taxon>
        <taxon>Viridiplantae</taxon>
        <taxon>Streptophyta</taxon>
        <taxon>Embryophyta</taxon>
        <taxon>Tracheophyta</taxon>
        <taxon>Spermatophyta</taxon>
        <taxon>Magnoliopsida</taxon>
        <taxon>eudicotyledons</taxon>
        <taxon>Gunneridae</taxon>
        <taxon>Pentapetalae</taxon>
        <taxon>rosids</taxon>
        <taxon>fabids</taxon>
        <taxon>Fabales</taxon>
        <taxon>Fabaceae</taxon>
        <taxon>Papilionoideae</taxon>
        <taxon>50 kb inversion clade</taxon>
        <taxon>genistoids sensu lato</taxon>
        <taxon>core genistoids</taxon>
        <taxon>Crotalarieae</taxon>
        <taxon>Crotalaria</taxon>
    </lineage>
</organism>
<accession>A0AAN9FAB9</accession>
<keyword evidence="2" id="KW-1185">Reference proteome</keyword>
<dbReference type="EMBL" id="JAYWIO010000004">
    <property type="protein sequence ID" value="KAK7268098.1"/>
    <property type="molecule type" value="Genomic_DNA"/>
</dbReference>
<reference evidence="1 2" key="1">
    <citation type="submission" date="2024-01" db="EMBL/GenBank/DDBJ databases">
        <title>The genomes of 5 underutilized Papilionoideae crops provide insights into root nodulation and disease resistanc.</title>
        <authorList>
            <person name="Yuan L."/>
        </authorList>
    </citation>
    <scope>NUCLEOTIDE SEQUENCE [LARGE SCALE GENOMIC DNA]</scope>
    <source>
        <strain evidence="1">ZHUSHIDOU_FW_LH</strain>
        <tissue evidence="1">Leaf</tissue>
    </source>
</reference>